<evidence type="ECO:0000256" key="1">
    <source>
        <dbReference type="SAM" id="MobiDB-lite"/>
    </source>
</evidence>
<reference evidence="2" key="2">
    <citation type="submission" date="2023-05" db="EMBL/GenBank/DDBJ databases">
        <authorList>
            <consortium name="Lawrence Berkeley National Laboratory"/>
            <person name="Steindorff A."/>
            <person name="Hensen N."/>
            <person name="Bonometti L."/>
            <person name="Westerberg I."/>
            <person name="Brannstrom I.O."/>
            <person name="Guillou S."/>
            <person name="Cros-Aarteil S."/>
            <person name="Calhoun S."/>
            <person name="Haridas S."/>
            <person name="Kuo A."/>
            <person name="Mondo S."/>
            <person name="Pangilinan J."/>
            <person name="Riley R."/>
            <person name="Labutti K."/>
            <person name="Andreopoulos B."/>
            <person name="Lipzen A."/>
            <person name="Chen C."/>
            <person name="Yanf M."/>
            <person name="Daum C."/>
            <person name="Ng V."/>
            <person name="Clum A."/>
            <person name="Ohm R."/>
            <person name="Martin F."/>
            <person name="Silar P."/>
            <person name="Natvig D."/>
            <person name="Lalanne C."/>
            <person name="Gautier V."/>
            <person name="Ament-Velasquez S.L."/>
            <person name="Kruys A."/>
            <person name="Hutchinson M.I."/>
            <person name="Powell A.J."/>
            <person name="Barry K."/>
            <person name="Miller A.N."/>
            <person name="Grigoriev I.V."/>
            <person name="Debuchy R."/>
            <person name="Gladieux P."/>
            <person name="Thoren M.H."/>
            <person name="Johannesson H."/>
        </authorList>
    </citation>
    <scope>NUCLEOTIDE SEQUENCE</scope>
    <source>
        <strain evidence="2">CBS 123565</strain>
    </source>
</reference>
<evidence type="ECO:0000313" key="3">
    <source>
        <dbReference type="Proteomes" id="UP001304895"/>
    </source>
</evidence>
<evidence type="ECO:0000313" key="2">
    <source>
        <dbReference type="EMBL" id="KAK4136833.1"/>
    </source>
</evidence>
<dbReference type="Proteomes" id="UP001304895">
    <property type="component" value="Unassembled WGS sequence"/>
</dbReference>
<keyword evidence="3" id="KW-1185">Reference proteome</keyword>
<protein>
    <submittedName>
        <fullName evidence="2">Uncharacterized protein</fullName>
    </submittedName>
</protein>
<accession>A0AAN6UPJ8</accession>
<sequence length="331" mass="37091">MEDGASRMQTIHDDLMVGTAPGGPFPSHPQHQHYRFRAREEAWGKRMFDPESRASCWKHTRTDERVSVRIRSLNVEWITALPSARCLSLLTRVFLRRSNPLPKSRLAGELLAFALAPLAPTANKCEDFAWPAQQKVRRGKREKLTMFTLEFYKRRVALRDPACPPTTMRQRQGLSGAPMVGLMGFIPGCGWSGESSVAFARCSGSFEKMQDTFPPVPWPSSEILANANLEPHRRQRRESEAQKSRTCSSSDRSPALHSKPQAREIGDTAQEVHEISNLDAGRLPSRISFAGWPSLPPPFFFQPPSCRSGGGGVWRWGEVDVASKQTSFFVS</sequence>
<feature type="region of interest" description="Disordered" evidence="1">
    <location>
        <begin position="228"/>
        <end position="263"/>
    </location>
</feature>
<comment type="caution">
    <text evidence="2">The sequence shown here is derived from an EMBL/GenBank/DDBJ whole genome shotgun (WGS) entry which is preliminary data.</text>
</comment>
<dbReference type="EMBL" id="MU853403">
    <property type="protein sequence ID" value="KAK4136833.1"/>
    <property type="molecule type" value="Genomic_DNA"/>
</dbReference>
<proteinExistence type="predicted"/>
<name>A0AAN6UPJ8_9PEZI</name>
<gene>
    <name evidence="2" type="ORF">BT67DRAFT_192556</name>
</gene>
<reference evidence="2" key="1">
    <citation type="journal article" date="2023" name="Mol. Phylogenet. Evol.">
        <title>Genome-scale phylogeny and comparative genomics of the fungal order Sordariales.</title>
        <authorList>
            <person name="Hensen N."/>
            <person name="Bonometti L."/>
            <person name="Westerberg I."/>
            <person name="Brannstrom I.O."/>
            <person name="Guillou S."/>
            <person name="Cros-Aarteil S."/>
            <person name="Calhoun S."/>
            <person name="Haridas S."/>
            <person name="Kuo A."/>
            <person name="Mondo S."/>
            <person name="Pangilinan J."/>
            <person name="Riley R."/>
            <person name="LaButti K."/>
            <person name="Andreopoulos B."/>
            <person name="Lipzen A."/>
            <person name="Chen C."/>
            <person name="Yan M."/>
            <person name="Daum C."/>
            <person name="Ng V."/>
            <person name="Clum A."/>
            <person name="Steindorff A."/>
            <person name="Ohm R.A."/>
            <person name="Martin F."/>
            <person name="Silar P."/>
            <person name="Natvig D.O."/>
            <person name="Lalanne C."/>
            <person name="Gautier V."/>
            <person name="Ament-Velasquez S.L."/>
            <person name="Kruys A."/>
            <person name="Hutchinson M.I."/>
            <person name="Powell A.J."/>
            <person name="Barry K."/>
            <person name="Miller A.N."/>
            <person name="Grigoriev I.V."/>
            <person name="Debuchy R."/>
            <person name="Gladieux P."/>
            <person name="Hiltunen Thoren M."/>
            <person name="Johannesson H."/>
        </authorList>
    </citation>
    <scope>NUCLEOTIDE SEQUENCE</scope>
    <source>
        <strain evidence="2">CBS 123565</strain>
    </source>
</reference>
<dbReference type="AlphaFoldDB" id="A0AAN6UPJ8"/>
<organism evidence="2 3">
    <name type="scientific">Trichocladium antarcticum</name>
    <dbReference type="NCBI Taxonomy" id="1450529"/>
    <lineage>
        <taxon>Eukaryota</taxon>
        <taxon>Fungi</taxon>
        <taxon>Dikarya</taxon>
        <taxon>Ascomycota</taxon>
        <taxon>Pezizomycotina</taxon>
        <taxon>Sordariomycetes</taxon>
        <taxon>Sordariomycetidae</taxon>
        <taxon>Sordariales</taxon>
        <taxon>Chaetomiaceae</taxon>
        <taxon>Trichocladium</taxon>
    </lineage>
</organism>